<dbReference type="EMBL" id="MNCJ02000328">
    <property type="protein sequence ID" value="KAF5775574.1"/>
    <property type="molecule type" value="Genomic_DNA"/>
</dbReference>
<gene>
    <name evidence="1" type="ORF">HanXRQr2_Chr13g0613591</name>
</gene>
<sequence>MITSSVMLYDFVKCYVILLCQVICYVNTPRSHIILSRTISVWTKHPLYDICLPLAQLPRVLYEPKWIRPIGLNIYTYTDFYYLTKKLTKKIANPSSLSPSLMINDSFLVEDPFPRFGSPPLPLYISRSRVTDLTFNA</sequence>
<evidence type="ECO:0000313" key="1">
    <source>
        <dbReference type="EMBL" id="KAF5775574.1"/>
    </source>
</evidence>
<comment type="caution">
    <text evidence="1">The sequence shown here is derived from an EMBL/GenBank/DDBJ whole genome shotgun (WGS) entry which is preliminary data.</text>
</comment>
<organism evidence="1 2">
    <name type="scientific">Helianthus annuus</name>
    <name type="common">Common sunflower</name>
    <dbReference type="NCBI Taxonomy" id="4232"/>
    <lineage>
        <taxon>Eukaryota</taxon>
        <taxon>Viridiplantae</taxon>
        <taxon>Streptophyta</taxon>
        <taxon>Embryophyta</taxon>
        <taxon>Tracheophyta</taxon>
        <taxon>Spermatophyta</taxon>
        <taxon>Magnoliopsida</taxon>
        <taxon>eudicotyledons</taxon>
        <taxon>Gunneridae</taxon>
        <taxon>Pentapetalae</taxon>
        <taxon>asterids</taxon>
        <taxon>campanulids</taxon>
        <taxon>Asterales</taxon>
        <taxon>Asteraceae</taxon>
        <taxon>Asteroideae</taxon>
        <taxon>Heliantheae alliance</taxon>
        <taxon>Heliantheae</taxon>
        <taxon>Helianthus</taxon>
    </lineage>
</organism>
<keyword evidence="2" id="KW-1185">Reference proteome</keyword>
<proteinExistence type="predicted"/>
<reference evidence="1" key="2">
    <citation type="submission" date="2020-06" db="EMBL/GenBank/DDBJ databases">
        <title>Helianthus annuus Genome sequencing and assembly Release 2.</title>
        <authorList>
            <person name="Gouzy J."/>
            <person name="Langlade N."/>
            <person name="Munos S."/>
        </authorList>
    </citation>
    <scope>NUCLEOTIDE SEQUENCE</scope>
    <source>
        <tissue evidence="1">Leaves</tissue>
    </source>
</reference>
<dbReference type="Proteomes" id="UP000215914">
    <property type="component" value="Unassembled WGS sequence"/>
</dbReference>
<reference evidence="1" key="1">
    <citation type="journal article" date="2017" name="Nature">
        <title>The sunflower genome provides insights into oil metabolism, flowering and Asterid evolution.</title>
        <authorList>
            <person name="Badouin H."/>
            <person name="Gouzy J."/>
            <person name="Grassa C.J."/>
            <person name="Murat F."/>
            <person name="Staton S.E."/>
            <person name="Cottret L."/>
            <person name="Lelandais-Briere C."/>
            <person name="Owens G.L."/>
            <person name="Carrere S."/>
            <person name="Mayjonade B."/>
            <person name="Legrand L."/>
            <person name="Gill N."/>
            <person name="Kane N.C."/>
            <person name="Bowers J.E."/>
            <person name="Hubner S."/>
            <person name="Bellec A."/>
            <person name="Berard A."/>
            <person name="Berges H."/>
            <person name="Blanchet N."/>
            <person name="Boniface M.C."/>
            <person name="Brunel D."/>
            <person name="Catrice O."/>
            <person name="Chaidir N."/>
            <person name="Claudel C."/>
            <person name="Donnadieu C."/>
            <person name="Faraut T."/>
            <person name="Fievet G."/>
            <person name="Helmstetter N."/>
            <person name="King M."/>
            <person name="Knapp S.J."/>
            <person name="Lai Z."/>
            <person name="Le Paslier M.C."/>
            <person name="Lippi Y."/>
            <person name="Lorenzon L."/>
            <person name="Mandel J.R."/>
            <person name="Marage G."/>
            <person name="Marchand G."/>
            <person name="Marquand E."/>
            <person name="Bret-Mestries E."/>
            <person name="Morien E."/>
            <person name="Nambeesan S."/>
            <person name="Nguyen T."/>
            <person name="Pegot-Espagnet P."/>
            <person name="Pouilly N."/>
            <person name="Raftis F."/>
            <person name="Sallet E."/>
            <person name="Schiex T."/>
            <person name="Thomas J."/>
            <person name="Vandecasteele C."/>
            <person name="Vares D."/>
            <person name="Vear F."/>
            <person name="Vautrin S."/>
            <person name="Crespi M."/>
            <person name="Mangin B."/>
            <person name="Burke J.M."/>
            <person name="Salse J."/>
            <person name="Munos S."/>
            <person name="Vincourt P."/>
            <person name="Rieseberg L.H."/>
            <person name="Langlade N.B."/>
        </authorList>
    </citation>
    <scope>NUCLEOTIDE SEQUENCE</scope>
    <source>
        <tissue evidence="1">Leaves</tissue>
    </source>
</reference>
<evidence type="ECO:0000313" key="2">
    <source>
        <dbReference type="Proteomes" id="UP000215914"/>
    </source>
</evidence>
<dbReference type="Gramene" id="mRNA:HanXRQr2_Chr13g0613591">
    <property type="protein sequence ID" value="mRNA:HanXRQr2_Chr13g0613591"/>
    <property type="gene ID" value="HanXRQr2_Chr13g0613591"/>
</dbReference>
<accession>A0A9K3EM95</accession>
<dbReference type="AlphaFoldDB" id="A0A9K3EM95"/>
<name>A0A9K3EM95_HELAN</name>
<protein>
    <submittedName>
        <fullName evidence="1">Uncharacterized protein</fullName>
    </submittedName>
</protein>